<organism evidence="3 4">
    <name type="scientific">Comamonas avium</name>
    <dbReference type="NCBI Taxonomy" id="2762231"/>
    <lineage>
        <taxon>Bacteria</taxon>
        <taxon>Pseudomonadati</taxon>
        <taxon>Pseudomonadota</taxon>
        <taxon>Betaproteobacteria</taxon>
        <taxon>Burkholderiales</taxon>
        <taxon>Comamonadaceae</taxon>
        <taxon>Comamonas</taxon>
    </lineage>
</organism>
<evidence type="ECO:0000256" key="1">
    <source>
        <dbReference type="SAM" id="SignalP"/>
    </source>
</evidence>
<keyword evidence="4" id="KW-1185">Reference proteome</keyword>
<gene>
    <name evidence="3" type="ORF">H9646_04360</name>
</gene>
<dbReference type="Pfam" id="PF03886">
    <property type="entry name" value="ABC_trans_aux"/>
    <property type="match status" value="1"/>
</dbReference>
<dbReference type="PROSITE" id="PS51257">
    <property type="entry name" value="PROKAR_LIPOPROTEIN"/>
    <property type="match status" value="1"/>
</dbReference>
<accession>A0ABR8S8B5</accession>
<dbReference type="Proteomes" id="UP000634919">
    <property type="component" value="Unassembled WGS sequence"/>
</dbReference>
<feature type="chain" id="PRO_5045760292" evidence="1">
    <location>
        <begin position="19"/>
        <end position="220"/>
    </location>
</feature>
<keyword evidence="1" id="KW-0732">Signal</keyword>
<name>A0ABR8S8B5_9BURK</name>
<dbReference type="InterPro" id="IPR005586">
    <property type="entry name" value="ABC_trans_aux"/>
</dbReference>
<evidence type="ECO:0000259" key="2">
    <source>
        <dbReference type="Pfam" id="PF03886"/>
    </source>
</evidence>
<dbReference type="EMBL" id="JACSQK010000002">
    <property type="protein sequence ID" value="MBD7959707.1"/>
    <property type="molecule type" value="Genomic_DNA"/>
</dbReference>
<evidence type="ECO:0000313" key="4">
    <source>
        <dbReference type="Proteomes" id="UP000634919"/>
    </source>
</evidence>
<sequence length="220" mass="23182">MKSGLLNGRSLLAGGLLAVLLAGCSNLPQPPQAVARYDLGVPPALAPASDALQPVALAKMQAPLQSDGNTAVRYRLAYADAQVLHAYAQARWSLPPAQMVLQRLREHLGQGGRVVLSAEAGELPPSVQGRQVPVLRLSLEEFSHVFASARQSAGWVRVRATLVDPAPQGDVLLAQQVFEVRQPAAAPNASAGVQALAQGVDAIGQQMLLWLQTVTAVSKR</sequence>
<dbReference type="SUPFAM" id="SSF159594">
    <property type="entry name" value="XCC0632-like"/>
    <property type="match status" value="1"/>
</dbReference>
<dbReference type="Gene3D" id="3.40.50.10610">
    <property type="entry name" value="ABC-type transport auxiliary lipoprotein component"/>
    <property type="match status" value="1"/>
</dbReference>
<comment type="caution">
    <text evidence="3">The sequence shown here is derived from an EMBL/GenBank/DDBJ whole genome shotgun (WGS) entry which is preliminary data.</text>
</comment>
<feature type="domain" description="ABC-type transport auxiliary lipoprotein component" evidence="2">
    <location>
        <begin position="54"/>
        <end position="207"/>
    </location>
</feature>
<protein>
    <submittedName>
        <fullName evidence="3">Membrane integrity-associated transporter subunit PqiC</fullName>
    </submittedName>
</protein>
<evidence type="ECO:0000313" key="3">
    <source>
        <dbReference type="EMBL" id="MBD7959707.1"/>
    </source>
</evidence>
<proteinExistence type="predicted"/>
<reference evidence="3 4" key="1">
    <citation type="submission" date="2020-08" db="EMBL/GenBank/DDBJ databases">
        <title>A Genomic Blueprint of the Chicken Gut Microbiome.</title>
        <authorList>
            <person name="Gilroy R."/>
            <person name="Ravi A."/>
            <person name="Getino M."/>
            <person name="Pursley I."/>
            <person name="Horton D.L."/>
            <person name="Alikhan N.-F."/>
            <person name="Baker D."/>
            <person name="Gharbi K."/>
            <person name="Hall N."/>
            <person name="Watson M."/>
            <person name="Adriaenssens E.M."/>
            <person name="Foster-Nyarko E."/>
            <person name="Jarju S."/>
            <person name="Secka A."/>
            <person name="Antonio M."/>
            <person name="Oren A."/>
            <person name="Chaudhuri R."/>
            <person name="La Ragione R.M."/>
            <person name="Hildebrand F."/>
            <person name="Pallen M.J."/>
        </authorList>
    </citation>
    <scope>NUCLEOTIDE SEQUENCE [LARGE SCALE GENOMIC DNA]</scope>
    <source>
        <strain evidence="3 4">Sa2CVA6</strain>
    </source>
</reference>
<feature type="signal peptide" evidence="1">
    <location>
        <begin position="1"/>
        <end position="18"/>
    </location>
</feature>